<dbReference type="PANTHER" id="PTHR10110">
    <property type="entry name" value="SODIUM/HYDROGEN EXCHANGER"/>
    <property type="match status" value="1"/>
</dbReference>
<dbReference type="GO" id="GO:0005886">
    <property type="term" value="C:plasma membrane"/>
    <property type="evidence" value="ECO:0007669"/>
    <property type="project" value="TreeGrafter"/>
</dbReference>
<comment type="subcellular location">
    <subcellularLocation>
        <location evidence="1">Membrane</location>
        <topology evidence="1">Multi-pass membrane protein</topology>
    </subcellularLocation>
</comment>
<evidence type="ECO:0000256" key="5">
    <source>
        <dbReference type="ARBA" id="ARBA00023002"/>
    </source>
</evidence>
<dbReference type="GO" id="GO:0051453">
    <property type="term" value="P:regulation of intracellular pH"/>
    <property type="evidence" value="ECO:0007669"/>
    <property type="project" value="TreeGrafter"/>
</dbReference>
<dbReference type="GO" id="GO:0015386">
    <property type="term" value="F:potassium:proton antiporter activity"/>
    <property type="evidence" value="ECO:0007669"/>
    <property type="project" value="TreeGrafter"/>
</dbReference>
<feature type="compositionally biased region" description="Gly residues" evidence="12">
    <location>
        <begin position="1185"/>
        <end position="1212"/>
    </location>
</feature>
<feature type="compositionally biased region" description="Gly residues" evidence="12">
    <location>
        <begin position="1139"/>
        <end position="1155"/>
    </location>
</feature>
<keyword evidence="6" id="KW-0915">Sodium</keyword>
<evidence type="ECO:0000256" key="13">
    <source>
        <dbReference type="SAM" id="Phobius"/>
    </source>
</evidence>
<feature type="domain" description="Proline dehydrogenase" evidence="15">
    <location>
        <begin position="314"/>
        <end position="545"/>
    </location>
</feature>
<evidence type="ECO:0000256" key="12">
    <source>
        <dbReference type="SAM" id="MobiDB-lite"/>
    </source>
</evidence>
<feature type="transmembrane region" description="Helical" evidence="13">
    <location>
        <begin position="925"/>
        <end position="944"/>
    </location>
</feature>
<feature type="transmembrane region" description="Helical" evidence="13">
    <location>
        <begin position="643"/>
        <end position="663"/>
    </location>
</feature>
<feature type="transmembrane region" description="Helical" evidence="13">
    <location>
        <begin position="768"/>
        <end position="790"/>
    </location>
</feature>
<comment type="catalytic activity">
    <reaction evidence="11">
        <text>K(+)(in) + H(+)(out) = K(+)(out) + H(+)(in)</text>
        <dbReference type="Rhea" id="RHEA:29467"/>
        <dbReference type="ChEBI" id="CHEBI:15378"/>
        <dbReference type="ChEBI" id="CHEBI:29103"/>
    </reaction>
</comment>
<name>A0A9W6EYL7_9CHLO</name>
<dbReference type="EMBL" id="BRXU01000002">
    <property type="protein sequence ID" value="GLC49664.1"/>
    <property type="molecule type" value="Genomic_DNA"/>
</dbReference>
<feature type="transmembrane region" description="Helical" evidence="13">
    <location>
        <begin position="810"/>
        <end position="834"/>
    </location>
</feature>
<organism evidence="16 17">
    <name type="scientific">Pleodorina starrii</name>
    <dbReference type="NCBI Taxonomy" id="330485"/>
    <lineage>
        <taxon>Eukaryota</taxon>
        <taxon>Viridiplantae</taxon>
        <taxon>Chlorophyta</taxon>
        <taxon>core chlorophytes</taxon>
        <taxon>Chlorophyceae</taxon>
        <taxon>CS clade</taxon>
        <taxon>Chlamydomonadales</taxon>
        <taxon>Volvocaceae</taxon>
        <taxon>Pleodorina</taxon>
    </lineage>
</organism>
<protein>
    <recommendedName>
        <fullName evidence="18">Sodium/hydrogen exchanger</fullName>
    </recommendedName>
</protein>
<dbReference type="Pfam" id="PF00999">
    <property type="entry name" value="Na_H_Exchanger"/>
    <property type="match status" value="1"/>
</dbReference>
<evidence type="ECO:0000313" key="17">
    <source>
        <dbReference type="Proteomes" id="UP001165080"/>
    </source>
</evidence>
<dbReference type="PANTHER" id="PTHR10110:SF187">
    <property type="entry name" value="SODIUM_HYDROGEN EXCHANGER"/>
    <property type="match status" value="1"/>
</dbReference>
<feature type="transmembrane region" description="Helical" evidence="13">
    <location>
        <begin position="675"/>
        <end position="692"/>
    </location>
</feature>
<dbReference type="GO" id="GO:0016491">
    <property type="term" value="F:oxidoreductase activity"/>
    <property type="evidence" value="ECO:0007669"/>
    <property type="project" value="UniProtKB-KW"/>
</dbReference>
<dbReference type="SUPFAM" id="SSF51730">
    <property type="entry name" value="FAD-linked oxidoreductase"/>
    <property type="match status" value="1"/>
</dbReference>
<evidence type="ECO:0000256" key="2">
    <source>
        <dbReference type="ARBA" id="ARBA00022448"/>
    </source>
</evidence>
<evidence type="ECO:0000256" key="8">
    <source>
        <dbReference type="ARBA" id="ARBA00023136"/>
    </source>
</evidence>
<keyword evidence="8 13" id="KW-0472">Membrane</keyword>
<feature type="compositionally biased region" description="Acidic residues" evidence="12">
    <location>
        <begin position="1080"/>
        <end position="1094"/>
    </location>
</feature>
<feature type="transmembrane region" description="Helical" evidence="13">
    <location>
        <begin position="738"/>
        <end position="759"/>
    </location>
</feature>
<feature type="transmembrane region" description="Helical" evidence="13">
    <location>
        <begin position="615"/>
        <end position="631"/>
    </location>
</feature>
<feature type="transmembrane region" description="Helical" evidence="13">
    <location>
        <begin position="990"/>
        <end position="1007"/>
    </location>
</feature>
<feature type="region of interest" description="Disordered" evidence="12">
    <location>
        <begin position="1080"/>
        <end position="1222"/>
    </location>
</feature>
<accession>A0A9W6EYL7</accession>
<sequence>MTSVLPDHKTVYEHASTRDLCRSLLVLRLCSLPPFVQHSEWLLSVDRRDSSGTASPPTIAPQWLREVFYVHFCAGGAPAEVWARMNSLRANGVGAILNLATHPDNTAGAADGMARARTGVAAAPSPPLRHRHHHLQAQAGTEAAAAAEAQCDRCLDSLLASIDTTAVLPGTGFVAAQLSALCAPGLLETLAAALGRLHSAFGGEADGDDGDGGDGGGVWVSRQSFDRVVGEKLAAAAAAAVGSGPDGEGDGEEHWRQPPPACPVAGSETSSDDGPVDVVSWCRRLDLRTVAALAGELRGGPDCCDEEPPALSAVQLRQLELLQGRLERLAERAVDKGVKLLFQADEAPQRRPALEHIAHDLMRRYNCQRTTTTDPAAGEAGGEDGGGEGGGGNAAVFLTYAAHLPDTPQRLRADLERAGREGYRLGAQLVGGPASASASTSASASLELACLDLLLAAVLSGGAEVMLSSHSRSVVEAAVGAMSRWGLVPEQEQEEAPPLYFGQQLGVADSLSFSLGAAGYRVYKHCPLGDVDNVVPYLVRCIRETQTALQVGGPPDELQLIERELWRRLVQQPVSELGAAAAELIARGSERAGAGASAAARRGAAQAQIARRQQQGQLAVLAVAFVIGRALERIRFQWMGEAGAALLLGLGVGLILKAAGVGHELAAAVAFKGNIFFYILLPTIMFDAGYSLDTRMFIKNVGALSLYAFAGTTISCFVVGLIMWAFGQWGWCYSMPLLANLTFGALISATDPVTVLAVFQRLNAQPDLYMNVFGESVLNDAVGLVLYNVIASFADGGKAVTAGSVFGGIGLFIGIFVGSTAIGIVIGLLAAFIFRSRYFYSGPVVIHGSSDPGSTHPTEVQSGSNSTFEVGLAVVFAYGSYLVADVAHCSGIVAVVVNGMVMNMYVRPNLSTEAAHKIETLFKTLGGLFELFVFCYIGTTMFLQDEKYNIFNYTVLSLLALAVSRAANILPLTALVNLLRPVERHIPPSAQFMLWWSGLRGAMAFALSVEADDRFGEYGRVMKTCTFYLIFITVLFNGGTSAYLIRRLKLRAEDTPAPLLRNQDCLAHMHGFGRDDVDMGAEEAAGEGGSEEAEFTDRFNGGVSPTTPGERRRLGKRREEGKEAAGADEEEGRQLWGRSGSGSGGDGGGSGGGSDDGGDRLAALQQEAQADGKQGARRNGRSFRSGGGGSFRGLRSGGLGSGLGSGGSGGGSSPSSRHRSLSLSLASPSALLQKVRSLNDGRLVERFDEFDRRVSKLLIHPDARREAEMTPGSHASFRTGLSASQHGGLGAVGAVMGSHEAPQTLDPPSPPLPPATSVAATRTHVAVDVTRATATATATATAAAAAAAAAAGGKGSSGAVVQVATVGGAVAAGPAVGGAAAAESGWQHGTSAWALTTAGSGGLSEVPTHGSVPGGFHTGPPPPQQLLPAAAGAVADGGAGAAAAAKPSSAH</sequence>
<evidence type="ECO:0008006" key="18">
    <source>
        <dbReference type="Google" id="ProtNLM"/>
    </source>
</evidence>
<dbReference type="Proteomes" id="UP001165080">
    <property type="component" value="Unassembled WGS sequence"/>
</dbReference>
<dbReference type="GO" id="GO:0015385">
    <property type="term" value="F:sodium:proton antiporter activity"/>
    <property type="evidence" value="ECO:0007669"/>
    <property type="project" value="InterPro"/>
</dbReference>
<feature type="transmembrane region" description="Helical" evidence="13">
    <location>
        <begin position="704"/>
        <end position="726"/>
    </location>
</feature>
<evidence type="ECO:0000256" key="10">
    <source>
        <dbReference type="ARBA" id="ARBA00047524"/>
    </source>
</evidence>
<feature type="region of interest" description="Disordered" evidence="12">
    <location>
        <begin position="241"/>
        <end position="273"/>
    </location>
</feature>
<dbReference type="PRINTS" id="PR01084">
    <property type="entry name" value="NAHEXCHNGR"/>
</dbReference>
<proteinExistence type="predicted"/>
<evidence type="ECO:0000256" key="7">
    <source>
        <dbReference type="ARBA" id="ARBA00023065"/>
    </source>
</evidence>
<keyword evidence="3 13" id="KW-0812">Transmembrane</keyword>
<dbReference type="InterPro" id="IPR006153">
    <property type="entry name" value="Cation/H_exchanger_TM"/>
</dbReference>
<dbReference type="InterPro" id="IPR004709">
    <property type="entry name" value="NaH_exchanger"/>
</dbReference>
<evidence type="ECO:0000256" key="3">
    <source>
        <dbReference type="ARBA" id="ARBA00022692"/>
    </source>
</evidence>
<feature type="transmembrane region" description="Helical" evidence="13">
    <location>
        <begin position="950"/>
        <end position="978"/>
    </location>
</feature>
<keyword evidence="4 13" id="KW-1133">Transmembrane helix</keyword>
<evidence type="ECO:0000313" key="16">
    <source>
        <dbReference type="EMBL" id="GLC49664.1"/>
    </source>
</evidence>
<dbReference type="Gene3D" id="6.10.140.1330">
    <property type="match status" value="1"/>
</dbReference>
<keyword evidence="7" id="KW-0406">Ion transport</keyword>
<evidence type="ECO:0000259" key="14">
    <source>
        <dbReference type="Pfam" id="PF00999"/>
    </source>
</evidence>
<comment type="catalytic activity">
    <reaction evidence="10">
        <text>Na(+)(in) + H(+)(out) = Na(+)(out) + H(+)(in)</text>
        <dbReference type="Rhea" id="RHEA:29419"/>
        <dbReference type="ChEBI" id="CHEBI:15378"/>
        <dbReference type="ChEBI" id="CHEBI:29101"/>
    </reaction>
</comment>
<evidence type="ECO:0000256" key="6">
    <source>
        <dbReference type="ARBA" id="ARBA00023053"/>
    </source>
</evidence>
<evidence type="ECO:0000256" key="9">
    <source>
        <dbReference type="ARBA" id="ARBA00023201"/>
    </source>
</evidence>
<feature type="domain" description="Cation/H+ exchanger transmembrane" evidence="14">
    <location>
        <begin position="624"/>
        <end position="1041"/>
    </location>
</feature>
<keyword evidence="2" id="KW-0813">Transport</keyword>
<dbReference type="Pfam" id="PF01619">
    <property type="entry name" value="Pro_dh"/>
    <property type="match status" value="1"/>
</dbReference>
<keyword evidence="5" id="KW-0560">Oxidoreductase</keyword>
<feature type="compositionally biased region" description="Basic and acidic residues" evidence="12">
    <location>
        <begin position="1109"/>
        <end position="1125"/>
    </location>
</feature>
<dbReference type="GO" id="GO:0098719">
    <property type="term" value="P:sodium ion import across plasma membrane"/>
    <property type="evidence" value="ECO:0007669"/>
    <property type="project" value="TreeGrafter"/>
</dbReference>
<evidence type="ECO:0000256" key="11">
    <source>
        <dbReference type="ARBA" id="ARBA00047912"/>
    </source>
</evidence>
<evidence type="ECO:0000259" key="15">
    <source>
        <dbReference type="Pfam" id="PF01619"/>
    </source>
</evidence>
<dbReference type="InterPro" id="IPR029041">
    <property type="entry name" value="FAD-linked_oxidoreductase-like"/>
</dbReference>
<keyword evidence="17" id="KW-1185">Reference proteome</keyword>
<reference evidence="16 17" key="1">
    <citation type="journal article" date="2023" name="Commun. Biol.">
        <title>Reorganization of the ancestral sex-determining regions during the evolution of trioecy in Pleodorina starrii.</title>
        <authorList>
            <person name="Takahashi K."/>
            <person name="Suzuki S."/>
            <person name="Kawai-Toyooka H."/>
            <person name="Yamamoto K."/>
            <person name="Hamaji T."/>
            <person name="Ootsuki R."/>
            <person name="Yamaguchi H."/>
            <person name="Kawachi M."/>
            <person name="Higashiyama T."/>
            <person name="Nozaki H."/>
        </authorList>
    </citation>
    <scope>NUCLEOTIDE SEQUENCE [LARGE SCALE GENOMIC DNA]</scope>
    <source>
        <strain evidence="16 17">NIES-4479</strain>
    </source>
</reference>
<gene>
    <name evidence="16" type="primary">PLEST008708</name>
    <name evidence="16" type="ORF">PLESTB_000273000</name>
</gene>
<feature type="transmembrane region" description="Helical" evidence="13">
    <location>
        <begin position="1027"/>
        <end position="1045"/>
    </location>
</feature>
<comment type="caution">
    <text evidence="16">The sequence shown here is derived from an EMBL/GenBank/DDBJ whole genome shotgun (WGS) entry which is preliminary data.</text>
</comment>
<dbReference type="InterPro" id="IPR002872">
    <property type="entry name" value="Proline_DH_dom"/>
</dbReference>
<dbReference type="GO" id="GO:0005768">
    <property type="term" value="C:endosome"/>
    <property type="evidence" value="ECO:0007669"/>
    <property type="project" value="TreeGrafter"/>
</dbReference>
<dbReference type="Gene3D" id="3.20.20.220">
    <property type="match status" value="1"/>
</dbReference>
<feature type="region of interest" description="Disordered" evidence="12">
    <location>
        <begin position="1399"/>
        <end position="1433"/>
    </location>
</feature>
<evidence type="ECO:0000256" key="1">
    <source>
        <dbReference type="ARBA" id="ARBA00004141"/>
    </source>
</evidence>
<evidence type="ECO:0000256" key="4">
    <source>
        <dbReference type="ARBA" id="ARBA00022989"/>
    </source>
</evidence>
<dbReference type="InterPro" id="IPR018422">
    <property type="entry name" value="Cation/H_exchanger_CPA1"/>
</dbReference>
<keyword evidence="9" id="KW-0739">Sodium transport</keyword>